<dbReference type="WBParaSite" id="Minc3s00524g13734">
    <property type="protein sequence ID" value="Minc3s00524g13734"/>
    <property type="gene ID" value="Minc3s00524g13734"/>
</dbReference>
<sequence length="78" mass="9262">MDKISELKNINLKENSGSMYSVTDRLELEEERTARKKKKFLNVFIGELWSCDDEQPAGSNITRQTTIKYFYLKIFFLF</sequence>
<dbReference type="AlphaFoldDB" id="A0A914LHN5"/>
<name>A0A914LHN5_MELIC</name>
<reference evidence="2" key="1">
    <citation type="submission" date="2022-11" db="UniProtKB">
        <authorList>
            <consortium name="WormBaseParasite"/>
        </authorList>
    </citation>
    <scope>IDENTIFICATION</scope>
</reference>
<evidence type="ECO:0000313" key="1">
    <source>
        <dbReference type="Proteomes" id="UP000887563"/>
    </source>
</evidence>
<protein>
    <submittedName>
        <fullName evidence="2">Candidate secreted effector</fullName>
    </submittedName>
</protein>
<accession>A0A914LHN5</accession>
<keyword evidence="1" id="KW-1185">Reference proteome</keyword>
<proteinExistence type="predicted"/>
<dbReference type="Proteomes" id="UP000887563">
    <property type="component" value="Unplaced"/>
</dbReference>
<organism evidence="1 2">
    <name type="scientific">Meloidogyne incognita</name>
    <name type="common">Southern root-knot nematode worm</name>
    <name type="synonym">Oxyuris incognita</name>
    <dbReference type="NCBI Taxonomy" id="6306"/>
    <lineage>
        <taxon>Eukaryota</taxon>
        <taxon>Metazoa</taxon>
        <taxon>Ecdysozoa</taxon>
        <taxon>Nematoda</taxon>
        <taxon>Chromadorea</taxon>
        <taxon>Rhabditida</taxon>
        <taxon>Tylenchina</taxon>
        <taxon>Tylenchomorpha</taxon>
        <taxon>Tylenchoidea</taxon>
        <taxon>Meloidogynidae</taxon>
        <taxon>Meloidogyninae</taxon>
        <taxon>Meloidogyne</taxon>
        <taxon>Meloidogyne incognita group</taxon>
    </lineage>
</organism>
<evidence type="ECO:0000313" key="2">
    <source>
        <dbReference type="WBParaSite" id="Minc3s00524g13734"/>
    </source>
</evidence>